<organism evidence="3">
    <name type="scientific">Photinus pyralis</name>
    <name type="common">Common eastern firefly</name>
    <name type="synonym">Lampyris pyralis</name>
    <dbReference type="NCBI Taxonomy" id="7054"/>
    <lineage>
        <taxon>Eukaryota</taxon>
        <taxon>Metazoa</taxon>
        <taxon>Ecdysozoa</taxon>
        <taxon>Arthropoda</taxon>
        <taxon>Hexapoda</taxon>
        <taxon>Insecta</taxon>
        <taxon>Pterygota</taxon>
        <taxon>Neoptera</taxon>
        <taxon>Endopterygota</taxon>
        <taxon>Coleoptera</taxon>
        <taxon>Polyphaga</taxon>
        <taxon>Elateriformia</taxon>
        <taxon>Elateroidea</taxon>
        <taxon>Lampyridae</taxon>
        <taxon>Lampyrinae</taxon>
        <taxon>Photinus</taxon>
    </lineage>
</organism>
<feature type="signal peptide" evidence="2">
    <location>
        <begin position="1"/>
        <end position="18"/>
    </location>
</feature>
<dbReference type="AlphaFoldDB" id="A0A1Y1KAF5"/>
<feature type="chain" id="PRO_5013208696" description="Secreted protein" evidence="2">
    <location>
        <begin position="19"/>
        <end position="179"/>
    </location>
</feature>
<dbReference type="PROSITE" id="PS51257">
    <property type="entry name" value="PROKAR_LIPOPROTEIN"/>
    <property type="match status" value="1"/>
</dbReference>
<proteinExistence type="predicted"/>
<feature type="compositionally biased region" description="Basic and acidic residues" evidence="1">
    <location>
        <begin position="116"/>
        <end position="136"/>
    </location>
</feature>
<evidence type="ECO:0000313" key="3">
    <source>
        <dbReference type="EMBL" id="JAV58419.1"/>
    </source>
</evidence>
<feature type="region of interest" description="Disordered" evidence="1">
    <location>
        <begin position="108"/>
        <end position="136"/>
    </location>
</feature>
<protein>
    <recommendedName>
        <fullName evidence="4">Secreted protein</fullName>
    </recommendedName>
</protein>
<evidence type="ECO:0000256" key="1">
    <source>
        <dbReference type="SAM" id="MobiDB-lite"/>
    </source>
</evidence>
<accession>A0A1Y1KAF5</accession>
<dbReference type="EMBL" id="GEZM01087884">
    <property type="protein sequence ID" value="JAV58419.1"/>
    <property type="molecule type" value="Transcribed_RNA"/>
</dbReference>
<keyword evidence="2" id="KW-0732">Signal</keyword>
<reference evidence="3" key="1">
    <citation type="journal article" date="2016" name="Sci. Rep.">
        <title>Molecular characterization of firefly nuptial gifts: a multi-omics approach sheds light on postcopulatory sexual selection.</title>
        <authorList>
            <person name="Al-Wathiqui N."/>
            <person name="Fallon T.R."/>
            <person name="South A."/>
            <person name="Weng J.K."/>
            <person name="Lewis S.M."/>
        </authorList>
    </citation>
    <scope>NUCLEOTIDE SEQUENCE</scope>
</reference>
<feature type="compositionally biased region" description="Polar residues" evidence="1">
    <location>
        <begin position="168"/>
        <end position="179"/>
    </location>
</feature>
<evidence type="ECO:0008006" key="4">
    <source>
        <dbReference type="Google" id="ProtNLM"/>
    </source>
</evidence>
<sequence>MLKEALIVLFCVAVRVNGHSYGLGSCPVMSPMSDFNMNGVSEAKFLPLLSRLLPPDAWRLVRNPKDVDGKHVHHLQLHQATRTVRVQPGASEPTLHLGVNAPKARIQISGAPNSTRQRDSVEDESKIHSESTRKGKFHDLHDRLQYVRRSVYVSRFGHRSPRFRNDPFANSHSGSDVHR</sequence>
<name>A0A1Y1KAF5_PHOPY</name>
<feature type="region of interest" description="Disordered" evidence="1">
    <location>
        <begin position="158"/>
        <end position="179"/>
    </location>
</feature>
<evidence type="ECO:0000256" key="2">
    <source>
        <dbReference type="SAM" id="SignalP"/>
    </source>
</evidence>